<dbReference type="Gene3D" id="3.40.50.2000">
    <property type="entry name" value="Glycogen Phosphorylase B"/>
    <property type="match status" value="2"/>
</dbReference>
<dbReference type="SUPFAM" id="SSF53756">
    <property type="entry name" value="UDP-Glycosyltransferase/glycogen phosphorylase"/>
    <property type="match status" value="1"/>
</dbReference>
<dbReference type="FunFam" id="3.40.50.2000:FF:000037">
    <property type="entry name" value="Glycosyltransferase"/>
    <property type="match status" value="1"/>
</dbReference>
<evidence type="ECO:0000256" key="3">
    <source>
        <dbReference type="ARBA" id="ARBA00022679"/>
    </source>
</evidence>
<dbReference type="AlphaFoldDB" id="A0A835CGV1"/>
<dbReference type="OrthoDB" id="5835829at2759"/>
<dbReference type="Proteomes" id="UP000634136">
    <property type="component" value="Unassembled WGS sequence"/>
</dbReference>
<dbReference type="InterPro" id="IPR002213">
    <property type="entry name" value="UDP_glucos_trans"/>
</dbReference>
<keyword evidence="2" id="KW-0328">Glycosyltransferase</keyword>
<reference evidence="5" key="1">
    <citation type="submission" date="2020-09" db="EMBL/GenBank/DDBJ databases">
        <title>Genome-Enabled Discovery of Anthraquinone Biosynthesis in Senna tora.</title>
        <authorList>
            <person name="Kang S.-H."/>
            <person name="Pandey R.P."/>
            <person name="Lee C.-M."/>
            <person name="Sim J.-S."/>
            <person name="Jeong J.-T."/>
            <person name="Choi B.-S."/>
            <person name="Jung M."/>
            <person name="Ginzburg D."/>
            <person name="Zhao K."/>
            <person name="Won S.Y."/>
            <person name="Oh T.-J."/>
            <person name="Yu Y."/>
            <person name="Kim N.-H."/>
            <person name="Lee O.R."/>
            <person name="Lee T.-H."/>
            <person name="Bashyal P."/>
            <person name="Kim T.-S."/>
            <person name="Lee W.-H."/>
            <person name="Kawkins C."/>
            <person name="Kim C.-K."/>
            <person name="Kim J.S."/>
            <person name="Ahn B.O."/>
            <person name="Rhee S.Y."/>
            <person name="Sohng J.K."/>
        </authorList>
    </citation>
    <scope>NUCLEOTIDE SEQUENCE</scope>
    <source>
        <tissue evidence="5">Leaf</tissue>
    </source>
</reference>
<dbReference type="Pfam" id="PF26168">
    <property type="entry name" value="Glyco_transf_N"/>
    <property type="match status" value="1"/>
</dbReference>
<dbReference type="PANTHER" id="PTHR48049:SF160">
    <property type="entry name" value="UDP-GLYCOSYLTRANSFERASE 91A1"/>
    <property type="match status" value="1"/>
</dbReference>
<comment type="caution">
    <text evidence="5">The sequence shown here is derived from an EMBL/GenBank/DDBJ whole genome shotgun (WGS) entry which is preliminary data.</text>
</comment>
<dbReference type="GO" id="GO:0035251">
    <property type="term" value="F:UDP-glucosyltransferase activity"/>
    <property type="evidence" value="ECO:0007669"/>
    <property type="project" value="InterPro"/>
</dbReference>
<name>A0A835CGV1_9FABA</name>
<dbReference type="Pfam" id="PF00201">
    <property type="entry name" value="UDPGT"/>
    <property type="match status" value="1"/>
</dbReference>
<dbReference type="EMBL" id="JAAIUW010000002">
    <property type="protein sequence ID" value="KAF7841066.1"/>
    <property type="molecule type" value="Genomic_DNA"/>
</dbReference>
<dbReference type="InterPro" id="IPR050481">
    <property type="entry name" value="UDP-glycosyltransf_plant"/>
</dbReference>
<dbReference type="PANTHER" id="PTHR48049">
    <property type="entry name" value="GLYCOSYLTRANSFERASE"/>
    <property type="match status" value="1"/>
</dbReference>
<keyword evidence="3 5" id="KW-0808">Transferase</keyword>
<evidence type="ECO:0000256" key="2">
    <source>
        <dbReference type="ARBA" id="ARBA00022676"/>
    </source>
</evidence>
<evidence type="ECO:0000313" key="6">
    <source>
        <dbReference type="Proteomes" id="UP000634136"/>
    </source>
</evidence>
<dbReference type="InterPro" id="IPR058980">
    <property type="entry name" value="Glyco_transf_N"/>
</dbReference>
<sequence>MATESEKLHIVFFPWLAVGHLNSFFELAKLIAHKGHTITFISTPKNILRLPKIPPPLAPHFNLLELPLPKVENLPEGAENTTDVPDHLQPYLKKACDLLEEPLANFLETSDADWIVHDFNHYWVDPMGKKLGVKTSFFASFNAASMAFFGSPAEQMGVDPTRKSFQDYFVPPPWIPFPTTVAFRMQDVNRIVQGHKVNDSGVSDGFRSGKSIEDCDVFTVRSCYEFEGEYLKVLEELYRKPVIPVGELAKTVEEEDGEDDTWRGIKEWLEKQEKGKVVYIAFGTEAKLSQKQVTEIALGLEKSELPFFWVLRTHTGFADSECLKLPEGFEERTEGRGIVWNSWAPQPKILAHESVGVFWTHGGWNSIVEGIQNGKPLLLLSFQLDQGLNARLLEDKKVGYSIPREDDGSFTSEDVTTSLKLVMVEEEGKVYREKVKEVKDAFANRDLQDGYVNRLLGYFLEHRNPKNVA</sequence>
<dbReference type="FunFam" id="3.40.50.2000:FF:000088">
    <property type="entry name" value="Glycosyltransferase"/>
    <property type="match status" value="1"/>
</dbReference>
<gene>
    <name evidence="5" type="ORF">G2W53_003364</name>
</gene>
<organism evidence="5 6">
    <name type="scientific">Senna tora</name>
    <dbReference type="NCBI Taxonomy" id="362788"/>
    <lineage>
        <taxon>Eukaryota</taxon>
        <taxon>Viridiplantae</taxon>
        <taxon>Streptophyta</taxon>
        <taxon>Embryophyta</taxon>
        <taxon>Tracheophyta</taxon>
        <taxon>Spermatophyta</taxon>
        <taxon>Magnoliopsida</taxon>
        <taxon>eudicotyledons</taxon>
        <taxon>Gunneridae</taxon>
        <taxon>Pentapetalae</taxon>
        <taxon>rosids</taxon>
        <taxon>fabids</taxon>
        <taxon>Fabales</taxon>
        <taxon>Fabaceae</taxon>
        <taxon>Caesalpinioideae</taxon>
        <taxon>Cassia clade</taxon>
        <taxon>Senna</taxon>
    </lineage>
</organism>
<evidence type="ECO:0000259" key="4">
    <source>
        <dbReference type="Pfam" id="PF26168"/>
    </source>
</evidence>
<accession>A0A835CGV1</accession>
<feature type="domain" description="Glycosyltransferase N-terminal" evidence="4">
    <location>
        <begin position="7"/>
        <end position="109"/>
    </location>
</feature>
<evidence type="ECO:0000313" key="5">
    <source>
        <dbReference type="EMBL" id="KAF7841066.1"/>
    </source>
</evidence>
<evidence type="ECO:0000256" key="1">
    <source>
        <dbReference type="ARBA" id="ARBA00009995"/>
    </source>
</evidence>
<protein>
    <submittedName>
        <fullName evidence="5">UDP-glycosyltransferase 91A1-like</fullName>
    </submittedName>
</protein>
<dbReference type="CDD" id="cd03784">
    <property type="entry name" value="GT1_Gtf-like"/>
    <property type="match status" value="1"/>
</dbReference>
<comment type="similarity">
    <text evidence="1">Belongs to the UDP-glycosyltransferase family.</text>
</comment>
<keyword evidence="6" id="KW-1185">Reference proteome</keyword>
<proteinExistence type="inferred from homology"/>